<feature type="signal peptide" evidence="1">
    <location>
        <begin position="1"/>
        <end position="27"/>
    </location>
</feature>
<name>A0A1H9QUM6_9BURK</name>
<dbReference type="EMBL" id="FOGD01000011">
    <property type="protein sequence ID" value="SER64321.1"/>
    <property type="molecule type" value="Genomic_DNA"/>
</dbReference>
<dbReference type="AlphaFoldDB" id="A0A1H9QUM6"/>
<proteinExistence type="predicted"/>
<accession>A0A1H9QUM6</accession>
<protein>
    <submittedName>
        <fullName evidence="2">Uncharacterized protein</fullName>
    </submittedName>
</protein>
<dbReference type="RefSeq" id="WP_143059683.1">
    <property type="nucleotide sequence ID" value="NZ_FOGD01000011.1"/>
</dbReference>
<keyword evidence="3" id="KW-1185">Reference proteome</keyword>
<gene>
    <name evidence="2" type="ORF">SAMN02982919_02758</name>
</gene>
<dbReference type="OrthoDB" id="6253132at2"/>
<evidence type="ECO:0000256" key="1">
    <source>
        <dbReference type="SAM" id="SignalP"/>
    </source>
</evidence>
<dbReference type="STRING" id="180197.SAMN02982919_02758"/>
<dbReference type="Proteomes" id="UP000199766">
    <property type="component" value="Unassembled WGS sequence"/>
</dbReference>
<feature type="chain" id="PRO_5011749553" evidence="1">
    <location>
        <begin position="28"/>
        <end position="384"/>
    </location>
</feature>
<organism evidence="2 3">
    <name type="scientific">Giesbergeria anulus</name>
    <dbReference type="NCBI Taxonomy" id="180197"/>
    <lineage>
        <taxon>Bacteria</taxon>
        <taxon>Pseudomonadati</taxon>
        <taxon>Pseudomonadota</taxon>
        <taxon>Betaproteobacteria</taxon>
        <taxon>Burkholderiales</taxon>
        <taxon>Comamonadaceae</taxon>
        <taxon>Giesbergeria</taxon>
    </lineage>
</organism>
<keyword evidence="1" id="KW-0732">Signal</keyword>
<evidence type="ECO:0000313" key="3">
    <source>
        <dbReference type="Proteomes" id="UP000199766"/>
    </source>
</evidence>
<sequence length="384" mass="42276">MKAVLARIPASLFCAATTLLATAAAIAAPATAPLAYQGTWKGSIGTQPVMVCLSPLAAQYYHLQQRRGLWLEATSSSPHALRQALHTGQLALTEKVHEAGSFELRPLAHWQLEPDTQGGLHGTWRDLASSKKLPIQLQRLPTSEQGAPQEDAACDASFYRPIQEAHAVQSHPRQHQGRPYQELRTPVARALQLPGNSPGIVALNAYAYQWLGEQALQDYECTRMGGSTWDRTLEPLFWTDSTLVLRDFTPEVYCGGAHNFSSVSYLTWNLNAGTPIVVWDWLQGGAKAAAPQHNPSGDAIRTPLRALLEKHDPRNTPADDCAEDAEYMEMAQPYPTPQGLVFDTQHSHAMRACNDSISLSWRQLQPLLTPAGKEAMLHWRKAGR</sequence>
<evidence type="ECO:0000313" key="2">
    <source>
        <dbReference type="EMBL" id="SER64321.1"/>
    </source>
</evidence>
<reference evidence="2 3" key="1">
    <citation type="submission" date="2016-10" db="EMBL/GenBank/DDBJ databases">
        <authorList>
            <person name="de Groot N.N."/>
        </authorList>
    </citation>
    <scope>NUCLEOTIDE SEQUENCE [LARGE SCALE GENOMIC DNA]</scope>
    <source>
        <strain evidence="2 3">ATCC 35958</strain>
    </source>
</reference>